<proteinExistence type="predicted"/>
<reference evidence="1 2" key="1">
    <citation type="submission" date="2024-04" db="EMBL/GenBank/DDBJ databases">
        <title>Novel species of the genus Ideonella isolated from streams.</title>
        <authorList>
            <person name="Lu H."/>
        </authorList>
    </citation>
    <scope>NUCLEOTIDE SEQUENCE [LARGE SCALE GENOMIC DNA]</scope>
    <source>
        <strain evidence="1 2">DXS29W</strain>
    </source>
</reference>
<keyword evidence="2" id="KW-1185">Reference proteome</keyword>
<name>A0ABU9BMW2_9BURK</name>
<gene>
    <name evidence="1" type="ORF">AACH06_03995</name>
</gene>
<sequence length="93" mass="10122">MSTTANRSDPDLMCAVGLAWGLVSSHRAEDAATLMRACEMLWPEAEETRAMSAVCASLNGAPAEDSPEVQALPSRWSSLVQMVRARCRLWLAQ</sequence>
<dbReference type="RefSeq" id="WP_341424337.1">
    <property type="nucleotide sequence ID" value="NZ_JBBUTG010000002.1"/>
</dbReference>
<protein>
    <submittedName>
        <fullName evidence="1">Uncharacterized protein</fullName>
    </submittedName>
</protein>
<dbReference type="Proteomes" id="UP001371218">
    <property type="component" value="Unassembled WGS sequence"/>
</dbReference>
<evidence type="ECO:0000313" key="1">
    <source>
        <dbReference type="EMBL" id="MEK8029975.1"/>
    </source>
</evidence>
<accession>A0ABU9BMW2</accession>
<dbReference type="EMBL" id="JBBUTG010000002">
    <property type="protein sequence ID" value="MEK8029975.1"/>
    <property type="molecule type" value="Genomic_DNA"/>
</dbReference>
<evidence type="ECO:0000313" key="2">
    <source>
        <dbReference type="Proteomes" id="UP001371218"/>
    </source>
</evidence>
<comment type="caution">
    <text evidence="1">The sequence shown here is derived from an EMBL/GenBank/DDBJ whole genome shotgun (WGS) entry which is preliminary data.</text>
</comment>
<organism evidence="1 2">
    <name type="scientific">Ideonella lacteola</name>
    <dbReference type="NCBI Taxonomy" id="2984193"/>
    <lineage>
        <taxon>Bacteria</taxon>
        <taxon>Pseudomonadati</taxon>
        <taxon>Pseudomonadota</taxon>
        <taxon>Betaproteobacteria</taxon>
        <taxon>Burkholderiales</taxon>
        <taxon>Sphaerotilaceae</taxon>
        <taxon>Ideonella</taxon>
    </lineage>
</organism>